<dbReference type="Pfam" id="PF00313">
    <property type="entry name" value="CSD"/>
    <property type="match status" value="1"/>
</dbReference>
<feature type="region of interest" description="Disordered" evidence="3">
    <location>
        <begin position="1"/>
        <end position="57"/>
    </location>
</feature>
<evidence type="ECO:0000256" key="1">
    <source>
        <dbReference type="ARBA" id="ARBA00004496"/>
    </source>
</evidence>
<accession>A0AAV0AE88</accession>
<sequence length="391" mass="40503">MSSHTTTTANNNSGTEQILANSSSSSTINQSSQSSSNHQDPRSFTNPHPVSSNEINFDISKRRKGTCKFFNSQKGFGFINDDRPQELGNQEVFVHYTSIGSKGGFRSLAEGEEVEYVLSPGQKGFQANEVTGPSGKAVQGDVKSKVPKTPTFVPYPMGIMPGGYAIAGASSPYMHQDPYMASAAHPGVYGSPYGSQVFYVPSTVGLMPAGHSPNLGGMSPYPAAGNPGAHTARSPTVPLNHHPSPMPISITSPQPNGFGFTSPSMSYGLAGPSSILGSSAGALNQAESRSPGLGVPGVGFINQSSSSFTGGSGGAHSPQENNLGLGLRPDLPASNIIHRAGGGGRSMSEDRHGGGGVGNHSISPSYPNHQHHHHQNGSSSLLYSSNNPAAY</sequence>
<dbReference type="InterPro" id="IPR002059">
    <property type="entry name" value="CSP_DNA-bd"/>
</dbReference>
<evidence type="ECO:0000259" key="4">
    <source>
        <dbReference type="PROSITE" id="PS51857"/>
    </source>
</evidence>
<feature type="compositionally biased region" description="Low complexity" evidence="3">
    <location>
        <begin position="376"/>
        <end position="391"/>
    </location>
</feature>
<comment type="caution">
    <text evidence="5">The sequence shown here is derived from an EMBL/GenBank/DDBJ whole genome shotgun (WGS) entry which is preliminary data.</text>
</comment>
<evidence type="ECO:0000313" key="6">
    <source>
        <dbReference type="Proteomes" id="UP001153365"/>
    </source>
</evidence>
<dbReference type="GO" id="GO:0031054">
    <property type="term" value="P:pre-miRNA processing"/>
    <property type="evidence" value="ECO:0007669"/>
    <property type="project" value="TreeGrafter"/>
</dbReference>
<protein>
    <submittedName>
        <fullName evidence="5">Cold-shock' DNA-binding domain-domain-containing protein</fullName>
    </submittedName>
</protein>
<dbReference type="GO" id="GO:0003729">
    <property type="term" value="F:mRNA binding"/>
    <property type="evidence" value="ECO:0007669"/>
    <property type="project" value="TreeGrafter"/>
</dbReference>
<evidence type="ECO:0000256" key="3">
    <source>
        <dbReference type="SAM" id="MobiDB-lite"/>
    </source>
</evidence>
<name>A0AAV0AE88_PHAPC</name>
<feature type="region of interest" description="Disordered" evidence="3">
    <location>
        <begin position="304"/>
        <end position="391"/>
    </location>
</feature>
<keyword evidence="2" id="KW-0963">Cytoplasm</keyword>
<dbReference type="CDD" id="cd04458">
    <property type="entry name" value="CSP_CDS"/>
    <property type="match status" value="1"/>
</dbReference>
<dbReference type="InterPro" id="IPR011129">
    <property type="entry name" value="CSD"/>
</dbReference>
<dbReference type="PANTHER" id="PTHR46109">
    <property type="entry name" value="PROTEIN LIN-28"/>
    <property type="match status" value="1"/>
</dbReference>
<organism evidence="5 6">
    <name type="scientific">Phakopsora pachyrhizi</name>
    <name type="common">Asian soybean rust disease fungus</name>
    <dbReference type="NCBI Taxonomy" id="170000"/>
    <lineage>
        <taxon>Eukaryota</taxon>
        <taxon>Fungi</taxon>
        <taxon>Dikarya</taxon>
        <taxon>Basidiomycota</taxon>
        <taxon>Pucciniomycotina</taxon>
        <taxon>Pucciniomycetes</taxon>
        <taxon>Pucciniales</taxon>
        <taxon>Phakopsoraceae</taxon>
        <taxon>Phakopsora</taxon>
    </lineage>
</organism>
<dbReference type="Gene3D" id="2.40.50.140">
    <property type="entry name" value="Nucleic acid-binding proteins"/>
    <property type="match status" value="1"/>
</dbReference>
<keyword evidence="5" id="KW-0238">DNA-binding</keyword>
<gene>
    <name evidence="5" type="ORF">PPACK8108_LOCUS117</name>
</gene>
<dbReference type="PANTHER" id="PTHR46109:SF1">
    <property type="entry name" value="PROTEIN LIN-28 HOMOLOG"/>
    <property type="match status" value="1"/>
</dbReference>
<comment type="subcellular location">
    <subcellularLocation>
        <location evidence="1">Cytoplasm</location>
    </subcellularLocation>
</comment>
<reference evidence="5" key="1">
    <citation type="submission" date="2022-06" db="EMBL/GenBank/DDBJ databases">
        <authorList>
            <consortium name="SYNGENTA / RWTH Aachen University"/>
        </authorList>
    </citation>
    <scope>NUCLEOTIDE SEQUENCE</scope>
</reference>
<dbReference type="PRINTS" id="PR00050">
    <property type="entry name" value="COLDSHOCK"/>
</dbReference>
<dbReference type="PROSITE" id="PS51857">
    <property type="entry name" value="CSD_2"/>
    <property type="match status" value="1"/>
</dbReference>
<feature type="domain" description="CSD" evidence="4">
    <location>
        <begin position="62"/>
        <end position="132"/>
    </location>
</feature>
<dbReference type="GO" id="GO:0003677">
    <property type="term" value="F:DNA binding"/>
    <property type="evidence" value="ECO:0007669"/>
    <property type="project" value="UniProtKB-KW"/>
</dbReference>
<dbReference type="SMART" id="SM00357">
    <property type="entry name" value="CSP"/>
    <property type="match status" value="1"/>
</dbReference>
<dbReference type="GO" id="GO:0005634">
    <property type="term" value="C:nucleus"/>
    <property type="evidence" value="ECO:0007669"/>
    <property type="project" value="TreeGrafter"/>
</dbReference>
<dbReference type="EMBL" id="CALTRL010000009">
    <property type="protein sequence ID" value="CAH7665828.1"/>
    <property type="molecule type" value="Genomic_DNA"/>
</dbReference>
<dbReference type="GO" id="GO:0005737">
    <property type="term" value="C:cytoplasm"/>
    <property type="evidence" value="ECO:0007669"/>
    <property type="project" value="UniProtKB-SubCell"/>
</dbReference>
<dbReference type="AlphaFoldDB" id="A0AAV0AE88"/>
<keyword evidence="6" id="KW-1185">Reference proteome</keyword>
<evidence type="ECO:0000313" key="5">
    <source>
        <dbReference type="EMBL" id="CAH7665828.1"/>
    </source>
</evidence>
<evidence type="ECO:0000256" key="2">
    <source>
        <dbReference type="ARBA" id="ARBA00022490"/>
    </source>
</evidence>
<dbReference type="InterPro" id="IPR051373">
    <property type="entry name" value="Lin-28_RNA-binding"/>
</dbReference>
<dbReference type="SUPFAM" id="SSF50249">
    <property type="entry name" value="Nucleic acid-binding proteins"/>
    <property type="match status" value="1"/>
</dbReference>
<dbReference type="Proteomes" id="UP001153365">
    <property type="component" value="Unassembled WGS sequence"/>
</dbReference>
<proteinExistence type="predicted"/>
<feature type="compositionally biased region" description="Polar residues" evidence="3">
    <location>
        <begin position="42"/>
        <end position="55"/>
    </location>
</feature>
<dbReference type="InterPro" id="IPR012340">
    <property type="entry name" value="NA-bd_OB-fold"/>
</dbReference>
<feature type="compositionally biased region" description="Low complexity" evidence="3">
    <location>
        <begin position="1"/>
        <end position="38"/>
    </location>
</feature>